<dbReference type="InterPro" id="IPR046532">
    <property type="entry name" value="DUF6597"/>
</dbReference>
<organism evidence="5 6">
    <name type="scientific">Larkinella insperata</name>
    <dbReference type="NCBI Taxonomy" id="332158"/>
    <lineage>
        <taxon>Bacteria</taxon>
        <taxon>Pseudomonadati</taxon>
        <taxon>Bacteroidota</taxon>
        <taxon>Cytophagia</taxon>
        <taxon>Cytophagales</taxon>
        <taxon>Spirosomataceae</taxon>
        <taxon>Larkinella</taxon>
    </lineage>
</organism>
<proteinExistence type="predicted"/>
<name>A0ABW3Q8P6_9BACT</name>
<reference evidence="6" key="1">
    <citation type="journal article" date="2019" name="Int. J. Syst. Evol. Microbiol.">
        <title>The Global Catalogue of Microorganisms (GCM) 10K type strain sequencing project: providing services to taxonomists for standard genome sequencing and annotation.</title>
        <authorList>
            <consortium name="The Broad Institute Genomics Platform"/>
            <consortium name="The Broad Institute Genome Sequencing Center for Infectious Disease"/>
            <person name="Wu L."/>
            <person name="Ma J."/>
        </authorList>
    </citation>
    <scope>NUCLEOTIDE SEQUENCE [LARGE SCALE GENOMIC DNA]</scope>
    <source>
        <strain evidence="6">CCUG 55608</strain>
    </source>
</reference>
<dbReference type="PANTHER" id="PTHR46796">
    <property type="entry name" value="HTH-TYPE TRANSCRIPTIONAL ACTIVATOR RHAS-RELATED"/>
    <property type="match status" value="1"/>
</dbReference>
<evidence type="ECO:0000256" key="1">
    <source>
        <dbReference type="ARBA" id="ARBA00023015"/>
    </source>
</evidence>
<keyword evidence="2" id="KW-0238">DNA-binding</keyword>
<dbReference type="SMART" id="SM00342">
    <property type="entry name" value="HTH_ARAC"/>
    <property type="match status" value="1"/>
</dbReference>
<evidence type="ECO:0000256" key="2">
    <source>
        <dbReference type="ARBA" id="ARBA00023125"/>
    </source>
</evidence>
<dbReference type="RefSeq" id="WP_265992899.1">
    <property type="nucleotide sequence ID" value="NZ_CP110973.1"/>
</dbReference>
<evidence type="ECO:0000256" key="3">
    <source>
        <dbReference type="ARBA" id="ARBA00023163"/>
    </source>
</evidence>
<accession>A0ABW3Q8P6</accession>
<evidence type="ECO:0000313" key="6">
    <source>
        <dbReference type="Proteomes" id="UP001597116"/>
    </source>
</evidence>
<dbReference type="SUPFAM" id="SSF46689">
    <property type="entry name" value="Homeodomain-like"/>
    <property type="match status" value="1"/>
</dbReference>
<keyword evidence="3" id="KW-0804">Transcription</keyword>
<dbReference type="Pfam" id="PF20240">
    <property type="entry name" value="DUF6597"/>
    <property type="match status" value="1"/>
</dbReference>
<dbReference type="EMBL" id="JBHTLP010000008">
    <property type="protein sequence ID" value="MFD1142407.1"/>
    <property type="molecule type" value="Genomic_DNA"/>
</dbReference>
<dbReference type="Gene3D" id="1.10.10.60">
    <property type="entry name" value="Homeodomain-like"/>
    <property type="match status" value="1"/>
</dbReference>
<dbReference type="InterPro" id="IPR018060">
    <property type="entry name" value="HTH_AraC"/>
</dbReference>
<keyword evidence="1" id="KW-0805">Transcription regulation</keyword>
<gene>
    <name evidence="5" type="ORF">ACFQ4C_14875</name>
</gene>
<feature type="domain" description="HTH araC/xylS-type" evidence="4">
    <location>
        <begin position="157"/>
        <end position="259"/>
    </location>
</feature>
<dbReference type="InterPro" id="IPR050204">
    <property type="entry name" value="AraC_XylS_family_regulators"/>
</dbReference>
<dbReference type="InterPro" id="IPR009057">
    <property type="entry name" value="Homeodomain-like_sf"/>
</dbReference>
<evidence type="ECO:0000313" key="5">
    <source>
        <dbReference type="EMBL" id="MFD1142407.1"/>
    </source>
</evidence>
<dbReference type="Proteomes" id="UP001597116">
    <property type="component" value="Unassembled WGS sequence"/>
</dbReference>
<protein>
    <submittedName>
        <fullName evidence="5">Helix-turn-helix domain-containing protein</fullName>
    </submittedName>
</protein>
<dbReference type="PROSITE" id="PS01124">
    <property type="entry name" value="HTH_ARAC_FAMILY_2"/>
    <property type="match status" value="1"/>
</dbReference>
<keyword evidence="6" id="KW-1185">Reference proteome</keyword>
<dbReference type="Pfam" id="PF12833">
    <property type="entry name" value="HTH_18"/>
    <property type="match status" value="1"/>
</dbReference>
<dbReference type="PANTHER" id="PTHR46796:SF13">
    <property type="entry name" value="HTH-TYPE TRANSCRIPTIONAL ACTIVATOR RHAS"/>
    <property type="match status" value="1"/>
</dbReference>
<sequence>MVQPLINRHAALRPYLKDILVLEGCEHVISSNSFRFFADGCPGIFFQQSEQGLSLNEDYYSSLSVFLYGQTLKPVHMTTGGRFRILIFLLHPYAIRPLLGIKADELTDTCFDLGPLPTLSGVPLLEGLSHTDSVTEQAETIASCLLRMLQLNHPKADRMLDFAVSRIQVSNGHTSLPELQKTLAVSERTFERRFEQYVGISPRLFARICRFQSTLRQLNSRSYEKLSDVAFDNGYADQSHFIRSFKEFTGFSPLNLHRFADPFAENRSFIY</sequence>
<comment type="caution">
    <text evidence="5">The sequence shown here is derived from an EMBL/GenBank/DDBJ whole genome shotgun (WGS) entry which is preliminary data.</text>
</comment>
<evidence type="ECO:0000259" key="4">
    <source>
        <dbReference type="PROSITE" id="PS01124"/>
    </source>
</evidence>